<feature type="compositionally biased region" description="Basic residues" evidence="1">
    <location>
        <begin position="103"/>
        <end position="117"/>
    </location>
</feature>
<organism evidence="2 3">
    <name type="scientific">Stemphylium lycopersici</name>
    <name type="common">Tomato gray leaf spot disease fungus</name>
    <name type="synonym">Thyrospora lycopersici</name>
    <dbReference type="NCBI Taxonomy" id="183478"/>
    <lineage>
        <taxon>Eukaryota</taxon>
        <taxon>Fungi</taxon>
        <taxon>Dikarya</taxon>
        <taxon>Ascomycota</taxon>
        <taxon>Pezizomycotina</taxon>
        <taxon>Dothideomycetes</taxon>
        <taxon>Pleosporomycetidae</taxon>
        <taxon>Pleosporales</taxon>
        <taxon>Pleosporineae</taxon>
        <taxon>Pleosporaceae</taxon>
        <taxon>Stemphylium</taxon>
    </lineage>
</organism>
<accession>A0A364N2U7</accession>
<feature type="region of interest" description="Disordered" evidence="1">
    <location>
        <begin position="92"/>
        <end position="189"/>
    </location>
</feature>
<sequence length="189" mass="20014">MAPRKAAANGEVGEGPFKWEGANDNKVPHSHHTTNAPQLTQPKLLLLTQGRYVKPDEYEQLTQAFPGTTVGSIRNRISALRVKQRDMYDSLNWTLPEGGAGHSAKRTPGKKAITPRKRGGDGSGGDGDDAVETPSKKPRARKGKKDAPNKGENGSTSDHGDASGGSATSGGADEEGRCIGVKEEVVEEM</sequence>
<dbReference type="Proteomes" id="UP000249619">
    <property type="component" value="Unassembled WGS sequence"/>
</dbReference>
<dbReference type="EMBL" id="QGDH01000066">
    <property type="protein sequence ID" value="RAR10310.1"/>
    <property type="molecule type" value="Genomic_DNA"/>
</dbReference>
<protein>
    <submittedName>
        <fullName evidence="2">Uncharacterized protein</fullName>
    </submittedName>
</protein>
<evidence type="ECO:0000256" key="1">
    <source>
        <dbReference type="SAM" id="MobiDB-lite"/>
    </source>
</evidence>
<evidence type="ECO:0000313" key="3">
    <source>
        <dbReference type="Proteomes" id="UP000249619"/>
    </source>
</evidence>
<reference evidence="3" key="1">
    <citation type="submission" date="2018-05" db="EMBL/GenBank/DDBJ databases">
        <title>Draft genome sequence of Stemphylium lycopersici strain CIDEFI 213.</title>
        <authorList>
            <person name="Medina R."/>
            <person name="Franco M.E.E."/>
            <person name="Lucentini C.G."/>
            <person name="Saparrat M.C.N."/>
            <person name="Balatti P.A."/>
        </authorList>
    </citation>
    <scope>NUCLEOTIDE SEQUENCE [LARGE SCALE GENOMIC DNA]</scope>
    <source>
        <strain evidence="3">CIDEFI 213</strain>
    </source>
</reference>
<gene>
    <name evidence="2" type="ORF">DDE83_005081</name>
</gene>
<name>A0A364N2U7_STELY</name>
<feature type="region of interest" description="Disordered" evidence="1">
    <location>
        <begin position="1"/>
        <end position="42"/>
    </location>
</feature>
<evidence type="ECO:0000313" key="2">
    <source>
        <dbReference type="EMBL" id="RAR10310.1"/>
    </source>
</evidence>
<keyword evidence="3" id="KW-1185">Reference proteome</keyword>
<dbReference type="AlphaFoldDB" id="A0A364N2U7"/>
<proteinExistence type="predicted"/>
<comment type="caution">
    <text evidence="2">The sequence shown here is derived from an EMBL/GenBank/DDBJ whole genome shotgun (WGS) entry which is preliminary data.</text>
</comment>
<feature type="compositionally biased region" description="Basic and acidic residues" evidence="1">
    <location>
        <begin position="174"/>
        <end position="189"/>
    </location>
</feature>